<dbReference type="Proteomes" id="UP001497444">
    <property type="component" value="Chromosome 13"/>
</dbReference>
<protein>
    <submittedName>
        <fullName evidence="1">Uncharacterized protein</fullName>
    </submittedName>
</protein>
<name>A0ABP0W100_9BRYO</name>
<organism evidence="1 2">
    <name type="scientific">Sphagnum jensenii</name>
    <dbReference type="NCBI Taxonomy" id="128206"/>
    <lineage>
        <taxon>Eukaryota</taxon>
        <taxon>Viridiplantae</taxon>
        <taxon>Streptophyta</taxon>
        <taxon>Embryophyta</taxon>
        <taxon>Bryophyta</taxon>
        <taxon>Sphagnophytina</taxon>
        <taxon>Sphagnopsida</taxon>
        <taxon>Sphagnales</taxon>
        <taxon>Sphagnaceae</taxon>
        <taxon>Sphagnum</taxon>
    </lineage>
</organism>
<keyword evidence="2" id="KW-1185">Reference proteome</keyword>
<accession>A0ABP0W100</accession>
<evidence type="ECO:0000313" key="2">
    <source>
        <dbReference type="Proteomes" id="UP001497444"/>
    </source>
</evidence>
<gene>
    <name evidence="1" type="ORF">CSSPJE1EN1_LOCUS5930</name>
</gene>
<evidence type="ECO:0000313" key="1">
    <source>
        <dbReference type="EMBL" id="CAK9260452.1"/>
    </source>
</evidence>
<proteinExistence type="predicted"/>
<dbReference type="EMBL" id="OZ020108">
    <property type="protein sequence ID" value="CAK9260452.1"/>
    <property type="molecule type" value="Genomic_DNA"/>
</dbReference>
<sequence>MMGLMDEIHHRSLCLCPPPSPPAATKEASEIGNLREQGAALCRGARESGRNLEGETKNAVVHTLRGYGREGDEVRSRTSFSEYAEVAFFVFITRVEVRSAFSCERSEGSRTKMGGSFHKRGTGPMTGSWPGFGGVVWESLKHESDAHMYRSKVEEGSISRKD</sequence>
<reference evidence="1" key="1">
    <citation type="submission" date="2024-02" db="EMBL/GenBank/DDBJ databases">
        <authorList>
            <consortium name="ELIXIR-Norway"/>
            <consortium name="Elixir Norway"/>
        </authorList>
    </citation>
    <scope>NUCLEOTIDE SEQUENCE</scope>
</reference>